<dbReference type="PANTHER" id="PTHR11607:SF3">
    <property type="entry name" value="LYSOSOMAL ALPHA-MANNOSIDASE"/>
    <property type="match status" value="1"/>
</dbReference>
<organism evidence="13 14">
    <name type="scientific">Brachionus plicatilis</name>
    <name type="common">Marine rotifer</name>
    <name type="synonym">Brachionus muelleri</name>
    <dbReference type="NCBI Taxonomy" id="10195"/>
    <lineage>
        <taxon>Eukaryota</taxon>
        <taxon>Metazoa</taxon>
        <taxon>Spiralia</taxon>
        <taxon>Gnathifera</taxon>
        <taxon>Rotifera</taxon>
        <taxon>Eurotatoria</taxon>
        <taxon>Monogononta</taxon>
        <taxon>Pseudotrocha</taxon>
        <taxon>Ploima</taxon>
        <taxon>Brachionidae</taxon>
        <taxon>Brachionus</taxon>
    </lineage>
</organism>
<dbReference type="InterPro" id="IPR028995">
    <property type="entry name" value="Glyco_hydro_57/38_cen_sf"/>
</dbReference>
<evidence type="ECO:0000259" key="12">
    <source>
        <dbReference type="SMART" id="SM00872"/>
    </source>
</evidence>
<dbReference type="EMBL" id="REGN01000882">
    <property type="protein sequence ID" value="RNA38375.1"/>
    <property type="molecule type" value="Genomic_DNA"/>
</dbReference>
<dbReference type="InterPro" id="IPR050843">
    <property type="entry name" value="Glycosyl_Hydrlase_38"/>
</dbReference>
<evidence type="ECO:0000313" key="13">
    <source>
        <dbReference type="EMBL" id="RNA38375.1"/>
    </source>
</evidence>
<dbReference type="SUPFAM" id="SSF88713">
    <property type="entry name" value="Glycoside hydrolase/deacetylase"/>
    <property type="match status" value="1"/>
</dbReference>
<evidence type="ECO:0000256" key="10">
    <source>
        <dbReference type="ARBA" id="ARBA00093232"/>
    </source>
</evidence>
<comment type="similarity">
    <text evidence="2">Belongs to the glycosyl hydrolase 38 family.</text>
</comment>
<evidence type="ECO:0000256" key="11">
    <source>
        <dbReference type="SAM" id="Phobius"/>
    </source>
</evidence>
<name>A0A3M7SRR1_BRAPC</name>
<dbReference type="Pfam" id="PF01074">
    <property type="entry name" value="Glyco_hydro_38N"/>
    <property type="match status" value="2"/>
</dbReference>
<dbReference type="GO" id="GO:0046872">
    <property type="term" value="F:metal ion binding"/>
    <property type="evidence" value="ECO:0007669"/>
    <property type="project" value="UniProtKB-KW"/>
</dbReference>
<dbReference type="GO" id="GO:0000139">
    <property type="term" value="C:Golgi membrane"/>
    <property type="evidence" value="ECO:0007669"/>
    <property type="project" value="TreeGrafter"/>
</dbReference>
<comment type="caution">
    <text evidence="13">The sequence shown here is derived from an EMBL/GenBank/DDBJ whole genome shotgun (WGS) entry which is preliminary data.</text>
</comment>
<dbReference type="GO" id="GO:0006491">
    <property type="term" value="P:N-glycan processing"/>
    <property type="evidence" value="ECO:0007669"/>
    <property type="project" value="TreeGrafter"/>
</dbReference>
<dbReference type="InterPro" id="IPR000602">
    <property type="entry name" value="Glyco_hydro_38_N"/>
</dbReference>
<evidence type="ECO:0000256" key="9">
    <source>
        <dbReference type="ARBA" id="ARBA00083602"/>
    </source>
</evidence>
<dbReference type="GO" id="GO:0004572">
    <property type="term" value="F:mannosyl-oligosaccharide 1,3-1,6-alpha-mannosidase activity"/>
    <property type="evidence" value="ECO:0007669"/>
    <property type="project" value="UniProtKB-EC"/>
</dbReference>
<evidence type="ECO:0000256" key="3">
    <source>
        <dbReference type="ARBA" id="ARBA00022723"/>
    </source>
</evidence>
<evidence type="ECO:0000256" key="4">
    <source>
        <dbReference type="ARBA" id="ARBA00022801"/>
    </source>
</evidence>
<accession>A0A3M7SRR1</accession>
<dbReference type="STRING" id="10195.A0A3M7SRR1"/>
<comment type="function">
    <text evidence="7">Catalyzes the first committed step in the biosynthesis of complex N-glycans. It controls conversion of high mannose to complex N-glycans; the final hydrolytic step in the N-glycan maturation pathway.</text>
</comment>
<evidence type="ECO:0000256" key="5">
    <source>
        <dbReference type="ARBA" id="ARBA00022833"/>
    </source>
</evidence>
<evidence type="ECO:0000313" key="14">
    <source>
        <dbReference type="Proteomes" id="UP000276133"/>
    </source>
</evidence>
<dbReference type="Pfam" id="PF09261">
    <property type="entry name" value="Alpha-mann_mid"/>
    <property type="match status" value="1"/>
</dbReference>
<evidence type="ECO:0000256" key="7">
    <source>
        <dbReference type="ARBA" id="ARBA00059516"/>
    </source>
</evidence>
<dbReference type="GO" id="GO:0006013">
    <property type="term" value="P:mannose metabolic process"/>
    <property type="evidence" value="ECO:0007669"/>
    <property type="project" value="InterPro"/>
</dbReference>
<sequence>MRYQTKESELIIVRPNFEIKVKFNLTNYHSIFNRSHDLIIYQLIMSKFRYINRIFRIIYLNKKYGFLFMAQSFLILFFLLKSLEDSQNDSERFLKKKNFLQNRIYPKQCYWFREQKVSSDFNVSELIRTLPFDSGSVVSKAYSSSEWTSDKKLNVIIVPHSHNDPGWLMTFEQYFYNLTNSILDTVVNSLSEKSTRRFIWAEISYLSLWWSRASEEMRSKMKRLIVDTKQLEIVTDPSIRPNYGWSIDPFGYSPTMAYLLKQMGFDSMLLQRVHYHLKKYLAENQRFEFLWKQSWSSVKDKDTSILCHVMPYGHYDVPSTCGPDSYVCCQFDFMRIPRGIRCPGSQPRLVTKSNIKHQAELLLDQYRKKSQLYGNKDNHNVVFVPLGDDFTYSKLIHAQVQFENYEKIIEYINSKEEFKAYIRFGTLREYFEALMKNNKKFNVNMPSFKGDFFTYADSSNNYWSGYFTSRPFYKRLDRLVGFYLRSAEILFSLNNLIGDTKQSKINFLFKKLIVARQNLAIFQHHDGITGTSKTYVVQDYANKHYIFKSIGYTSLPGSWLIKQINKVFTINFQYLKTTSLKYNKKLYHKKDKMKSEI</sequence>
<reference evidence="13 14" key="1">
    <citation type="journal article" date="2018" name="Sci. Rep.">
        <title>Genomic signatures of local adaptation to the degree of environmental predictability in rotifers.</title>
        <authorList>
            <person name="Franch-Gras L."/>
            <person name="Hahn C."/>
            <person name="Garcia-Roger E.M."/>
            <person name="Carmona M.J."/>
            <person name="Serra M."/>
            <person name="Gomez A."/>
        </authorList>
    </citation>
    <scope>NUCLEOTIDE SEQUENCE [LARGE SCALE GENOMIC DNA]</scope>
    <source>
        <strain evidence="13">HYR1</strain>
    </source>
</reference>
<keyword evidence="5" id="KW-0862">Zinc</keyword>
<dbReference type="InterPro" id="IPR037094">
    <property type="entry name" value="Glyco_hydro_38_cen_sf"/>
</dbReference>
<feature type="transmembrane region" description="Helical" evidence="11">
    <location>
        <begin position="64"/>
        <end position="83"/>
    </location>
</feature>
<dbReference type="Proteomes" id="UP000276133">
    <property type="component" value="Unassembled WGS sequence"/>
</dbReference>
<keyword evidence="4 13" id="KW-0378">Hydrolase</keyword>
<dbReference type="InterPro" id="IPR011330">
    <property type="entry name" value="Glyco_hydro/deAcase_b/a-brl"/>
</dbReference>
<dbReference type="SUPFAM" id="SSF88688">
    <property type="entry name" value="Families 57/38 glycoside transferase middle domain"/>
    <property type="match status" value="1"/>
</dbReference>
<protein>
    <recommendedName>
        <fullName evidence="8">mannosyl-oligosaccharide 1,3-1,6-alpha-mannosidase</fullName>
        <ecNumber evidence="8">3.2.1.114</ecNumber>
    </recommendedName>
    <alternativeName>
        <fullName evidence="9">Mannosyl-oligosaccharide 1,3-1,6-alpha-mannosidase</fullName>
    </alternativeName>
</protein>
<dbReference type="PANTHER" id="PTHR11607">
    <property type="entry name" value="ALPHA-MANNOSIDASE"/>
    <property type="match status" value="1"/>
</dbReference>
<feature type="domain" description="Glycoside hydrolase family 38 central" evidence="12">
    <location>
        <begin position="461"/>
        <end position="544"/>
    </location>
</feature>
<keyword evidence="11" id="KW-0812">Transmembrane</keyword>
<keyword evidence="11" id="KW-1133">Transmembrane helix</keyword>
<dbReference type="EC" id="3.2.1.114" evidence="8"/>
<dbReference type="InterPro" id="IPR027291">
    <property type="entry name" value="Glyco_hydro_38_N_sf"/>
</dbReference>
<keyword evidence="11" id="KW-0472">Membrane</keyword>
<dbReference type="FunFam" id="1.20.1270.50:FF:000001">
    <property type="entry name" value="Alpha-mannosidase"/>
    <property type="match status" value="1"/>
</dbReference>
<evidence type="ECO:0000256" key="1">
    <source>
        <dbReference type="ARBA" id="ARBA00001947"/>
    </source>
</evidence>
<dbReference type="OrthoDB" id="10261055at2759"/>
<evidence type="ECO:0000256" key="6">
    <source>
        <dbReference type="ARBA" id="ARBA00023295"/>
    </source>
</evidence>
<dbReference type="Gene3D" id="1.20.1270.50">
    <property type="entry name" value="Glycoside hydrolase family 38, central domain"/>
    <property type="match status" value="1"/>
</dbReference>
<dbReference type="Gene3D" id="3.20.110.10">
    <property type="entry name" value="Glycoside hydrolase 38, N terminal domain"/>
    <property type="match status" value="2"/>
</dbReference>
<evidence type="ECO:0000256" key="8">
    <source>
        <dbReference type="ARBA" id="ARBA00066412"/>
    </source>
</evidence>
<dbReference type="AlphaFoldDB" id="A0A3M7SRR1"/>
<gene>
    <name evidence="13" type="ORF">BpHYR1_015151</name>
</gene>
<evidence type="ECO:0000256" key="2">
    <source>
        <dbReference type="ARBA" id="ARBA00009792"/>
    </source>
</evidence>
<dbReference type="SMART" id="SM00872">
    <property type="entry name" value="Alpha-mann_mid"/>
    <property type="match status" value="1"/>
</dbReference>
<keyword evidence="14" id="KW-1185">Reference proteome</keyword>
<proteinExistence type="inferred from homology"/>
<dbReference type="InterPro" id="IPR015341">
    <property type="entry name" value="Glyco_hydro_38_cen"/>
</dbReference>
<keyword evidence="3" id="KW-0479">Metal-binding</keyword>
<keyword evidence="6 13" id="KW-0326">Glycosidase</keyword>
<comment type="catalytic activity">
    <reaction evidence="10">
        <text>N(4)-{beta-D-GlcNAc-(1-&gt;2)-alpha-D-Man-(1-&gt;3)-[alpha-D-Man-(1-&gt;3)-[alpha-D-Man-(1-&gt;6)]-alpha-D-Man-(1-&gt;6)]-beta-D-Man-(1-&gt;4)-beta-D-GlcNAc-(1-&gt;4)-beta-D-GlcNAc}-L-asparaginyl-[protein] + 2 H2O = 2 alpha-D-mannopyranose + an N(4)-{beta-D-GlcNAc-(1-&gt;2)-alpha-D-Man-(1-&gt;3)-[alpha-D-Man-(1-&gt;6)]-beta-D-Man-(1-&gt;4)-beta-D-GlcNAc-(1-&gt;4)-beta-D-GlcNAc}-L-asparaginyl-[protein]</text>
        <dbReference type="Rhea" id="RHEA:56052"/>
        <dbReference type="Rhea" id="RHEA-COMP:14368"/>
        <dbReference type="Rhea" id="RHEA-COMP:14369"/>
        <dbReference type="ChEBI" id="CHEBI:15377"/>
        <dbReference type="ChEBI" id="CHEBI:28729"/>
        <dbReference type="ChEBI" id="CHEBI:60615"/>
        <dbReference type="ChEBI" id="CHEBI:60625"/>
        <dbReference type="EC" id="3.2.1.114"/>
    </reaction>
</comment>
<comment type="cofactor">
    <cofactor evidence="1">
        <name>Zn(2+)</name>
        <dbReference type="ChEBI" id="CHEBI:29105"/>
    </cofactor>
</comment>